<accession>X1G4F3</accession>
<dbReference type="EMBL" id="BARU01010979">
    <property type="protein sequence ID" value="GAH39695.1"/>
    <property type="molecule type" value="Genomic_DNA"/>
</dbReference>
<protein>
    <submittedName>
        <fullName evidence="1">Uncharacterized protein</fullName>
    </submittedName>
</protein>
<reference evidence="1" key="1">
    <citation type="journal article" date="2014" name="Front. Microbiol.">
        <title>High frequency of phylogenetically diverse reductive dehalogenase-homologous genes in deep subseafloor sedimentary metagenomes.</title>
        <authorList>
            <person name="Kawai M."/>
            <person name="Futagami T."/>
            <person name="Toyoda A."/>
            <person name="Takaki Y."/>
            <person name="Nishi S."/>
            <person name="Hori S."/>
            <person name="Arai W."/>
            <person name="Tsubouchi T."/>
            <person name="Morono Y."/>
            <person name="Uchiyama I."/>
            <person name="Ito T."/>
            <person name="Fujiyama A."/>
            <person name="Inagaki F."/>
            <person name="Takami H."/>
        </authorList>
    </citation>
    <scope>NUCLEOTIDE SEQUENCE</scope>
    <source>
        <strain evidence="1">Expedition CK06-06</strain>
    </source>
</reference>
<evidence type="ECO:0000313" key="1">
    <source>
        <dbReference type="EMBL" id="GAH39695.1"/>
    </source>
</evidence>
<gene>
    <name evidence="1" type="ORF">S03H2_20761</name>
</gene>
<proteinExistence type="predicted"/>
<organism evidence="1">
    <name type="scientific">marine sediment metagenome</name>
    <dbReference type="NCBI Taxonomy" id="412755"/>
    <lineage>
        <taxon>unclassified sequences</taxon>
        <taxon>metagenomes</taxon>
        <taxon>ecological metagenomes</taxon>
    </lineage>
</organism>
<sequence length="84" mass="9726">MKTIKTNCKCYECKFSVARVIIFDSSDAPNATLNEIFCKQLGRVILRNEEITSIKEMACNCFEKRSEPIPFKGEILEFKEKEQV</sequence>
<comment type="caution">
    <text evidence="1">The sequence shown here is derived from an EMBL/GenBank/DDBJ whole genome shotgun (WGS) entry which is preliminary data.</text>
</comment>
<dbReference type="AlphaFoldDB" id="X1G4F3"/>
<name>X1G4F3_9ZZZZ</name>